<dbReference type="HOGENOM" id="CLU_806108_0_0_5"/>
<dbReference type="Proteomes" id="UP000009081">
    <property type="component" value="Plasmid megaplasmid"/>
</dbReference>
<dbReference type="AlphaFoldDB" id="C5B4H9"/>
<organism evidence="1 2">
    <name type="scientific">Methylorubrum extorquens (strain ATCC 14718 / DSM 1338 / JCM 2805 / NCIMB 9133 / AM1)</name>
    <name type="common">Methylobacterium extorquens</name>
    <dbReference type="NCBI Taxonomy" id="272630"/>
    <lineage>
        <taxon>Bacteria</taxon>
        <taxon>Pseudomonadati</taxon>
        <taxon>Pseudomonadota</taxon>
        <taxon>Alphaproteobacteria</taxon>
        <taxon>Hyphomicrobiales</taxon>
        <taxon>Methylobacteriaceae</taxon>
        <taxon>Methylorubrum</taxon>
    </lineage>
</organism>
<evidence type="ECO:0000313" key="1">
    <source>
        <dbReference type="EMBL" id="ACS43361.1"/>
    </source>
</evidence>
<dbReference type="KEGG" id="mea:Mex_2p0514"/>
<reference evidence="1 2" key="1">
    <citation type="journal article" date="2009" name="PLoS ONE">
        <title>Methylobacterium genome sequences: a reference blueprint to investigate microbial metabolism of C1 compounds from natural and industrial sources.</title>
        <authorList>
            <person name="Vuilleumier S."/>
            <person name="Chistoserdova L."/>
            <person name="Lee M.-C."/>
            <person name="Bringel F."/>
            <person name="Lajus A."/>
            <person name="Zhou Y."/>
            <person name="Gourion B."/>
            <person name="Barbe V."/>
            <person name="Chang J."/>
            <person name="Cruveiller S."/>
            <person name="Dossat C."/>
            <person name="Gillett W."/>
            <person name="Gruffaz C."/>
            <person name="Haugen E."/>
            <person name="Hourcade E."/>
            <person name="Levy R."/>
            <person name="Mangenot S."/>
            <person name="Muller E."/>
            <person name="Nadalig T."/>
            <person name="Pagni M."/>
            <person name="Penny C."/>
            <person name="Peyraud R."/>
            <person name="Robinson D.G."/>
            <person name="Roche D."/>
            <person name="Rouy Z."/>
            <person name="Saenampechek C."/>
            <person name="Salvignol G."/>
            <person name="Vallenet D."/>
            <person name="Wu Z."/>
            <person name="Marx C.J."/>
            <person name="Vorholt J.A."/>
            <person name="Olson M.V."/>
            <person name="Kaul R."/>
            <person name="Weissenbach J."/>
            <person name="Medigue C."/>
            <person name="Lidstrom M.E."/>
        </authorList>
    </citation>
    <scope>NUCLEOTIDE SEQUENCE [LARGE SCALE GENOMIC DNA]</scope>
    <source>
        <strain evidence="2">ATCC 14718 / DSM 1338 / JCM 2805 / NCIMB 9133 / AM1</strain>
    </source>
</reference>
<evidence type="ECO:0000313" key="2">
    <source>
        <dbReference type="Proteomes" id="UP000009081"/>
    </source>
</evidence>
<dbReference type="EMBL" id="CP001511">
    <property type="protein sequence ID" value="ACS43361.1"/>
    <property type="molecule type" value="Genomic_DNA"/>
</dbReference>
<geneLocation type="plasmid" evidence="1 2">
    <name>megaplasmid</name>
</geneLocation>
<accession>C5B4H9</accession>
<dbReference type="RefSeq" id="WP_012753826.1">
    <property type="nucleotide sequence ID" value="NC_012811.1"/>
</dbReference>
<keyword evidence="2" id="KW-1185">Reference proteome</keyword>
<name>C5B4H9_METEA</name>
<proteinExistence type="predicted"/>
<keyword evidence="1" id="KW-0614">Plasmid</keyword>
<gene>
    <name evidence="1" type="ordered locus">MexAM1_META2p0514</name>
</gene>
<protein>
    <submittedName>
        <fullName evidence="1">Uncharacterized protein</fullName>
    </submittedName>
</protein>
<sequence>MARFVPARPLSDLAEEMKEPLYAAEDFLDDIHVVVQPRGRDPGVILHPESGVFAVVVLPGLRRRHDPGREIWLRADGAVCDVDTVAAAAAAGVAAKLGAQPQSVVGLIYAPGRPRGDTGERVVTGSGDDLGNAILEAISRLAVLPIGERGVQAAMDRLSPVPGGSRYVPNEVTPQQEAWRDERSQEAFERDLAPAPLPKVDDERLLRFAAAVVSHATGGREARISSIAVAPSDLADPQMFLPAFLVAASDIAAPVVARTRGKSGFRIHLVSDGDEALLGYRVARLSSKSPLVLMLSLSEAVRRTVSGDEVALEAVNNAFRRFLRRNGLDHRIADDADVRAATSF</sequence>